<evidence type="ECO:0000256" key="1">
    <source>
        <dbReference type="ARBA" id="ARBA00004141"/>
    </source>
</evidence>
<gene>
    <name evidence="6" type="ORF">ACFS7Z_01355</name>
</gene>
<feature type="transmembrane region" description="Helical" evidence="5">
    <location>
        <begin position="353"/>
        <end position="373"/>
    </location>
</feature>
<evidence type="ECO:0000256" key="5">
    <source>
        <dbReference type="SAM" id="Phobius"/>
    </source>
</evidence>
<dbReference type="CDD" id="cd03682">
    <property type="entry name" value="ClC_sycA_like"/>
    <property type="match status" value="1"/>
</dbReference>
<evidence type="ECO:0000256" key="2">
    <source>
        <dbReference type="ARBA" id="ARBA00022692"/>
    </source>
</evidence>
<evidence type="ECO:0000256" key="3">
    <source>
        <dbReference type="ARBA" id="ARBA00022989"/>
    </source>
</evidence>
<comment type="subcellular location">
    <subcellularLocation>
        <location evidence="1">Membrane</location>
        <topology evidence="1">Multi-pass membrane protein</topology>
    </subcellularLocation>
</comment>
<dbReference type="RefSeq" id="WP_377479726.1">
    <property type="nucleotide sequence ID" value="NZ_JBHUOX010000001.1"/>
</dbReference>
<dbReference type="EMBL" id="JBHUOX010000001">
    <property type="protein sequence ID" value="MFD2998992.1"/>
    <property type="molecule type" value="Genomic_DNA"/>
</dbReference>
<dbReference type="PANTHER" id="PTHR43427">
    <property type="entry name" value="CHLORIDE CHANNEL PROTEIN CLC-E"/>
    <property type="match status" value="1"/>
</dbReference>
<evidence type="ECO:0000256" key="4">
    <source>
        <dbReference type="ARBA" id="ARBA00023136"/>
    </source>
</evidence>
<reference evidence="7" key="1">
    <citation type="journal article" date="2019" name="Int. J. Syst. Evol. Microbiol.">
        <title>The Global Catalogue of Microorganisms (GCM) 10K type strain sequencing project: providing services to taxonomists for standard genome sequencing and annotation.</title>
        <authorList>
            <consortium name="The Broad Institute Genomics Platform"/>
            <consortium name="The Broad Institute Genome Sequencing Center for Infectious Disease"/>
            <person name="Wu L."/>
            <person name="Ma J."/>
        </authorList>
    </citation>
    <scope>NUCLEOTIDE SEQUENCE [LARGE SCALE GENOMIC DNA]</scope>
    <source>
        <strain evidence="7">KCTC 23984</strain>
    </source>
</reference>
<dbReference type="Pfam" id="PF00654">
    <property type="entry name" value="Voltage_CLC"/>
    <property type="match status" value="1"/>
</dbReference>
<feature type="transmembrane region" description="Helical" evidence="5">
    <location>
        <begin position="276"/>
        <end position="297"/>
    </location>
</feature>
<dbReference type="PANTHER" id="PTHR43427:SF12">
    <property type="entry name" value="CHLORIDE TRANSPORTER"/>
    <property type="match status" value="1"/>
</dbReference>
<keyword evidence="4 5" id="KW-0472">Membrane</keyword>
<dbReference type="InterPro" id="IPR001807">
    <property type="entry name" value="ClC"/>
</dbReference>
<comment type="caution">
    <text evidence="6">The sequence shown here is derived from an EMBL/GenBank/DDBJ whole genome shotgun (WGS) entry which is preliminary data.</text>
</comment>
<dbReference type="Gene3D" id="1.10.3080.10">
    <property type="entry name" value="Clc chloride channel"/>
    <property type="match status" value="1"/>
</dbReference>
<evidence type="ECO:0000313" key="6">
    <source>
        <dbReference type="EMBL" id="MFD2998992.1"/>
    </source>
</evidence>
<feature type="transmembrane region" description="Helical" evidence="5">
    <location>
        <begin position="236"/>
        <end position="255"/>
    </location>
</feature>
<dbReference type="Proteomes" id="UP001597641">
    <property type="component" value="Unassembled WGS sequence"/>
</dbReference>
<feature type="transmembrane region" description="Helical" evidence="5">
    <location>
        <begin position="69"/>
        <end position="89"/>
    </location>
</feature>
<dbReference type="InterPro" id="IPR050368">
    <property type="entry name" value="ClC-type_chloride_channel"/>
</dbReference>
<feature type="transmembrane region" description="Helical" evidence="5">
    <location>
        <begin position="162"/>
        <end position="187"/>
    </location>
</feature>
<accession>A0ABW6BPX5</accession>
<organism evidence="6 7">
    <name type="scientific">Pontibacter toksunensis</name>
    <dbReference type="NCBI Taxonomy" id="1332631"/>
    <lineage>
        <taxon>Bacteria</taxon>
        <taxon>Pseudomonadati</taxon>
        <taxon>Bacteroidota</taxon>
        <taxon>Cytophagia</taxon>
        <taxon>Cytophagales</taxon>
        <taxon>Hymenobacteraceae</taxon>
        <taxon>Pontibacter</taxon>
    </lineage>
</organism>
<sequence>MKKRETSPKSTLKKFVSSIRSAGEQATAFIYTLKWLVICLLVGGLAGSASAFFLVALDWVTNYREAHPWIIWLLPLGGLAVGLLYHYYAGRAAQGNNLLLEEIHRPREVVPFRMAPLVLLGTLVTHLFGGSAGREGTAVQMGGAIADQFTYLFRLRPRDRKILLITGISAGFASLFGTPLAGAIFGLEVFVLGRLRYEALLPSFLAAVIADYVCVAWGVGHIHYAIPFVPETNASGIASALGAGAIFGLAGMAFAKSTSFFSYHFKQRVAYAPYRPLLGGAVIALVVWSMGTTKYIGLGIPTILQSFETAMPWYDPIVKIIITAFTLGAGFKGGEVTPLFFTGATLGNALSGVLPLPMALLAGMGFVAVFSGATNTPLTCTVMAIELFGAESSVFMALACVTAYLFSGHSGIYGSQVIGTPKHLFFGREKGQRLTAVSDFRKNKNRGVKE</sequence>
<dbReference type="SUPFAM" id="SSF81340">
    <property type="entry name" value="Clc chloride channel"/>
    <property type="match status" value="1"/>
</dbReference>
<keyword evidence="3 5" id="KW-1133">Transmembrane helix</keyword>
<protein>
    <submittedName>
        <fullName evidence="6">Voltage-gated chloride channel family protein</fullName>
    </submittedName>
</protein>
<proteinExistence type="predicted"/>
<feature type="transmembrane region" description="Helical" evidence="5">
    <location>
        <begin position="35"/>
        <end position="57"/>
    </location>
</feature>
<dbReference type="PRINTS" id="PR00762">
    <property type="entry name" value="CLCHANNEL"/>
</dbReference>
<feature type="transmembrane region" description="Helical" evidence="5">
    <location>
        <begin position="317"/>
        <end position="341"/>
    </location>
</feature>
<keyword evidence="7" id="KW-1185">Reference proteome</keyword>
<feature type="transmembrane region" description="Helical" evidence="5">
    <location>
        <begin position="385"/>
        <end position="406"/>
    </location>
</feature>
<name>A0ABW6BPX5_9BACT</name>
<keyword evidence="2 5" id="KW-0812">Transmembrane</keyword>
<evidence type="ECO:0000313" key="7">
    <source>
        <dbReference type="Proteomes" id="UP001597641"/>
    </source>
</evidence>
<feature type="transmembrane region" description="Helical" evidence="5">
    <location>
        <begin position="199"/>
        <end position="224"/>
    </location>
</feature>
<dbReference type="InterPro" id="IPR014743">
    <property type="entry name" value="Cl-channel_core"/>
</dbReference>